<organism evidence="7 8">
    <name type="scientific">Candidimonas nitroreducens</name>
    <dbReference type="NCBI Taxonomy" id="683354"/>
    <lineage>
        <taxon>Bacteria</taxon>
        <taxon>Pseudomonadati</taxon>
        <taxon>Pseudomonadota</taxon>
        <taxon>Betaproteobacteria</taxon>
        <taxon>Burkholderiales</taxon>
        <taxon>Alcaligenaceae</taxon>
        <taxon>Candidimonas</taxon>
    </lineage>
</organism>
<evidence type="ECO:0000259" key="6">
    <source>
        <dbReference type="Pfam" id="PF04377"/>
    </source>
</evidence>
<keyword evidence="3 4" id="KW-0012">Acyltransferase</keyword>
<evidence type="ECO:0000256" key="1">
    <source>
        <dbReference type="ARBA" id="ARBA00022490"/>
    </source>
</evidence>
<dbReference type="InterPro" id="IPR030700">
    <property type="entry name" value="N-end_Aminoacyl_Trfase"/>
</dbReference>
<dbReference type="EC" id="2.3.2.29" evidence="4"/>
<comment type="similarity">
    <text evidence="4">Belongs to the R-transferase family. Bpt subfamily.</text>
</comment>
<reference evidence="8" key="1">
    <citation type="submission" date="2017-06" db="EMBL/GenBank/DDBJ databases">
        <title>Herbaspirillum phytohormonus sp. nov., isolated from the root nodule of Robinia pseudoacacia in lead-zinc mine.</title>
        <authorList>
            <person name="Fan M."/>
            <person name="Lin Y."/>
        </authorList>
    </citation>
    <scope>NUCLEOTIDE SEQUENCE [LARGE SCALE GENOMIC DNA]</scope>
    <source>
        <strain evidence="8">SC-089</strain>
    </source>
</reference>
<dbReference type="GO" id="GO:0004057">
    <property type="term" value="F:arginyl-tRNA--protein transferase activity"/>
    <property type="evidence" value="ECO:0007669"/>
    <property type="project" value="InterPro"/>
</dbReference>
<protein>
    <recommendedName>
        <fullName evidence="4">Aspartate/glutamate leucyltransferase</fullName>
        <ecNumber evidence="4">2.3.2.29</ecNumber>
    </recommendedName>
</protein>
<dbReference type="Proteomes" id="UP000214603">
    <property type="component" value="Unassembled WGS sequence"/>
</dbReference>
<dbReference type="SUPFAM" id="SSF55729">
    <property type="entry name" value="Acyl-CoA N-acyltransferases (Nat)"/>
    <property type="match status" value="1"/>
</dbReference>
<evidence type="ECO:0000256" key="3">
    <source>
        <dbReference type="ARBA" id="ARBA00023315"/>
    </source>
</evidence>
<comment type="subcellular location">
    <subcellularLocation>
        <location evidence="4">Cytoplasm</location>
    </subcellularLocation>
</comment>
<dbReference type="InterPro" id="IPR017138">
    <property type="entry name" value="Asp_Glu_LeuTrfase"/>
</dbReference>
<name>A0A225MMD3_9BURK</name>
<dbReference type="InterPro" id="IPR007472">
    <property type="entry name" value="N-end_Aminoacyl_Trfase_C"/>
</dbReference>
<evidence type="ECO:0000259" key="5">
    <source>
        <dbReference type="Pfam" id="PF04376"/>
    </source>
</evidence>
<keyword evidence="2 4" id="KW-0808">Transferase</keyword>
<dbReference type="AlphaFoldDB" id="A0A225MMD3"/>
<evidence type="ECO:0000313" key="7">
    <source>
        <dbReference type="EMBL" id="OWT62122.1"/>
    </source>
</evidence>
<evidence type="ECO:0000256" key="4">
    <source>
        <dbReference type="HAMAP-Rule" id="MF_00689"/>
    </source>
</evidence>
<dbReference type="PANTHER" id="PTHR21367:SF1">
    <property type="entry name" value="ARGINYL-TRNA--PROTEIN TRANSFERASE 1"/>
    <property type="match status" value="1"/>
</dbReference>
<dbReference type="NCBIfam" id="NF002346">
    <property type="entry name" value="PRK01305.2-3"/>
    <property type="match status" value="1"/>
</dbReference>
<sequence>MSHPTELSFKTLQFYATAPYPCSYLPGREARSQVAAPSHLIDAATYSRLVEQGFRRSGLFTYRPHCDACRACISIRVDAARYTPSRTQRKIWKRHGAQLHARVMPLRWESEHFDLYQRYQAGRHPGAGMDEDSQSQYTQFLLTSRVDSRLVEFRDQREQLLMVSMIDVLESGLSSVYTFFDPDAAGSLGTYGILWQIEQCRLLGLPWLYLGYWIRESRKMAYKSQFRPFQVLDGAGWHDMPDTET</sequence>
<gene>
    <name evidence="4" type="primary">bpt</name>
    <name evidence="7" type="ORF">CEY11_07820</name>
</gene>
<dbReference type="GO" id="GO:0071596">
    <property type="term" value="P:ubiquitin-dependent protein catabolic process via the N-end rule pathway"/>
    <property type="evidence" value="ECO:0007669"/>
    <property type="project" value="InterPro"/>
</dbReference>
<dbReference type="NCBIfam" id="NF002342">
    <property type="entry name" value="PRK01305.1-3"/>
    <property type="match status" value="1"/>
</dbReference>
<dbReference type="RefSeq" id="WP_088603209.1">
    <property type="nucleotide sequence ID" value="NZ_NJIH01000004.1"/>
</dbReference>
<dbReference type="NCBIfam" id="NF002341">
    <property type="entry name" value="PRK01305.1-1"/>
    <property type="match status" value="1"/>
</dbReference>
<keyword evidence="8" id="KW-1185">Reference proteome</keyword>
<accession>A0A225MMD3</accession>
<dbReference type="InterPro" id="IPR007471">
    <property type="entry name" value="N-end_Aminoacyl_Trfase_N"/>
</dbReference>
<feature type="domain" description="N-end aminoacyl transferase N-terminal" evidence="5">
    <location>
        <begin position="20"/>
        <end position="90"/>
    </location>
</feature>
<dbReference type="InterPro" id="IPR016181">
    <property type="entry name" value="Acyl_CoA_acyltransferase"/>
</dbReference>
<comment type="function">
    <text evidence="4">Functions in the N-end rule pathway of protein degradation where it conjugates Leu from its aminoacyl-tRNA to the N-termini of proteins containing an N-terminal aspartate or glutamate.</text>
</comment>
<dbReference type="OrthoDB" id="9782022at2"/>
<dbReference type="HAMAP" id="MF_00689">
    <property type="entry name" value="Bpt"/>
    <property type="match status" value="1"/>
</dbReference>
<proteinExistence type="inferred from homology"/>
<dbReference type="GO" id="GO:0005737">
    <property type="term" value="C:cytoplasm"/>
    <property type="evidence" value="ECO:0007669"/>
    <property type="project" value="UniProtKB-SubCell"/>
</dbReference>
<evidence type="ECO:0000256" key="2">
    <source>
        <dbReference type="ARBA" id="ARBA00022679"/>
    </source>
</evidence>
<dbReference type="Pfam" id="PF04377">
    <property type="entry name" value="ATE_C"/>
    <property type="match status" value="1"/>
</dbReference>
<comment type="caution">
    <text evidence="7">The sequence shown here is derived from an EMBL/GenBank/DDBJ whole genome shotgun (WGS) entry which is preliminary data.</text>
</comment>
<dbReference type="PANTHER" id="PTHR21367">
    <property type="entry name" value="ARGININE-TRNA-PROTEIN TRANSFERASE 1"/>
    <property type="match status" value="1"/>
</dbReference>
<keyword evidence="1 4" id="KW-0963">Cytoplasm</keyword>
<feature type="domain" description="N-end rule aminoacyl transferase C-terminal" evidence="6">
    <location>
        <begin position="111"/>
        <end position="233"/>
    </location>
</feature>
<evidence type="ECO:0000313" key="8">
    <source>
        <dbReference type="Proteomes" id="UP000214603"/>
    </source>
</evidence>
<comment type="catalytic activity">
    <reaction evidence="4">
        <text>N-terminal L-aspartyl-[protein] + L-leucyl-tRNA(Leu) = N-terminal L-leucyl-L-aspartyl-[protein] + tRNA(Leu) + H(+)</text>
        <dbReference type="Rhea" id="RHEA:50420"/>
        <dbReference type="Rhea" id="RHEA-COMP:9613"/>
        <dbReference type="Rhea" id="RHEA-COMP:9622"/>
        <dbReference type="Rhea" id="RHEA-COMP:12669"/>
        <dbReference type="Rhea" id="RHEA-COMP:12674"/>
        <dbReference type="ChEBI" id="CHEBI:15378"/>
        <dbReference type="ChEBI" id="CHEBI:64720"/>
        <dbReference type="ChEBI" id="CHEBI:78442"/>
        <dbReference type="ChEBI" id="CHEBI:78494"/>
        <dbReference type="ChEBI" id="CHEBI:133042"/>
        <dbReference type="EC" id="2.3.2.29"/>
    </reaction>
</comment>
<dbReference type="GO" id="GO:0008914">
    <property type="term" value="F:leucyl-tRNA--protein transferase activity"/>
    <property type="evidence" value="ECO:0007669"/>
    <property type="project" value="UniProtKB-UniRule"/>
</dbReference>
<comment type="catalytic activity">
    <reaction evidence="4">
        <text>N-terminal L-glutamyl-[protein] + L-leucyl-tRNA(Leu) = N-terminal L-leucyl-L-glutamyl-[protein] + tRNA(Leu) + H(+)</text>
        <dbReference type="Rhea" id="RHEA:50412"/>
        <dbReference type="Rhea" id="RHEA-COMP:9613"/>
        <dbReference type="Rhea" id="RHEA-COMP:9622"/>
        <dbReference type="Rhea" id="RHEA-COMP:12664"/>
        <dbReference type="Rhea" id="RHEA-COMP:12668"/>
        <dbReference type="ChEBI" id="CHEBI:15378"/>
        <dbReference type="ChEBI" id="CHEBI:64721"/>
        <dbReference type="ChEBI" id="CHEBI:78442"/>
        <dbReference type="ChEBI" id="CHEBI:78494"/>
        <dbReference type="ChEBI" id="CHEBI:133041"/>
        <dbReference type="EC" id="2.3.2.29"/>
    </reaction>
</comment>
<dbReference type="Pfam" id="PF04376">
    <property type="entry name" value="ATE_N"/>
    <property type="match status" value="1"/>
</dbReference>
<dbReference type="EMBL" id="NJIH01000004">
    <property type="protein sequence ID" value="OWT62122.1"/>
    <property type="molecule type" value="Genomic_DNA"/>
</dbReference>
<dbReference type="PIRSF" id="PIRSF037208">
    <property type="entry name" value="ATE_pro_prd"/>
    <property type="match status" value="1"/>
</dbReference>